<dbReference type="RefSeq" id="WP_172209077.1">
    <property type="nucleotide sequence ID" value="NZ_BLLI01000038.1"/>
</dbReference>
<dbReference type="Proteomes" id="UP000480303">
    <property type="component" value="Unassembled WGS sequence"/>
</dbReference>
<dbReference type="InterPro" id="IPR050361">
    <property type="entry name" value="MPP/UQCRC_Complex"/>
</dbReference>
<proteinExistence type="predicted"/>
<dbReference type="PANTHER" id="PTHR11851">
    <property type="entry name" value="METALLOPROTEASE"/>
    <property type="match status" value="1"/>
</dbReference>
<gene>
    <name evidence="3" type="primary">yueE</name>
    <name evidence="3" type="ORF">Hs30E_13210</name>
</gene>
<organism evidence="3 4">
    <name type="scientific">Pseudolactococcus hodotermopsidis</name>
    <dbReference type="NCBI Taxonomy" id="2709157"/>
    <lineage>
        <taxon>Bacteria</taxon>
        <taxon>Bacillati</taxon>
        <taxon>Bacillota</taxon>
        <taxon>Bacilli</taxon>
        <taxon>Lactobacillales</taxon>
        <taxon>Streptococcaceae</taxon>
        <taxon>Pseudolactococcus</taxon>
    </lineage>
</organism>
<name>A0A6A0BBL2_9LACT</name>
<dbReference type="GO" id="GO:0046872">
    <property type="term" value="F:metal ion binding"/>
    <property type="evidence" value="ECO:0007669"/>
    <property type="project" value="InterPro"/>
</dbReference>
<evidence type="ECO:0000259" key="2">
    <source>
        <dbReference type="Pfam" id="PF05193"/>
    </source>
</evidence>
<evidence type="ECO:0000313" key="3">
    <source>
        <dbReference type="EMBL" id="GFH42770.1"/>
    </source>
</evidence>
<dbReference type="EMBL" id="BLLI01000038">
    <property type="protein sequence ID" value="GFH42770.1"/>
    <property type="molecule type" value="Genomic_DNA"/>
</dbReference>
<keyword evidence="3" id="KW-0378">Hydrolase</keyword>
<dbReference type="GO" id="GO:0008233">
    <property type="term" value="F:peptidase activity"/>
    <property type="evidence" value="ECO:0007669"/>
    <property type="project" value="UniProtKB-KW"/>
</dbReference>
<comment type="caution">
    <text evidence="3">The sequence shown here is derived from an EMBL/GenBank/DDBJ whole genome shotgun (WGS) entry which is preliminary data.</text>
</comment>
<dbReference type="GO" id="GO:0006508">
    <property type="term" value="P:proteolysis"/>
    <property type="evidence" value="ECO:0007669"/>
    <property type="project" value="UniProtKB-KW"/>
</dbReference>
<dbReference type="AlphaFoldDB" id="A0A6A0BBL2"/>
<keyword evidence="4" id="KW-1185">Reference proteome</keyword>
<dbReference type="InterPro" id="IPR011765">
    <property type="entry name" value="Pept_M16_N"/>
</dbReference>
<dbReference type="Pfam" id="PF05193">
    <property type="entry name" value="Peptidase_M16_C"/>
    <property type="match status" value="1"/>
</dbReference>
<evidence type="ECO:0000313" key="4">
    <source>
        <dbReference type="Proteomes" id="UP000480303"/>
    </source>
</evidence>
<reference evidence="3 4" key="1">
    <citation type="submission" date="2020-02" db="EMBL/GenBank/DDBJ databases">
        <title>Draft genome sequence of Lactococcus sp. Hs30E4-3.</title>
        <authorList>
            <person name="Noda S."/>
            <person name="Yuki M."/>
            <person name="Ohkuma M."/>
        </authorList>
    </citation>
    <scope>NUCLEOTIDE SEQUENCE [LARGE SCALE GENOMIC DNA]</scope>
    <source>
        <strain evidence="3 4">Hs30E4-3</strain>
    </source>
</reference>
<dbReference type="SUPFAM" id="SSF63411">
    <property type="entry name" value="LuxS/MPP-like metallohydrolase"/>
    <property type="match status" value="2"/>
</dbReference>
<dbReference type="InterPro" id="IPR011249">
    <property type="entry name" value="Metalloenz_LuxS/M16"/>
</dbReference>
<feature type="domain" description="Peptidase M16 N-terminal" evidence="1">
    <location>
        <begin position="63"/>
        <end position="175"/>
    </location>
</feature>
<keyword evidence="3" id="KW-0645">Protease</keyword>
<sequence length="427" mass="48927">MEIKKYPQVGETLYKDVLSNGLTVFYLPKPDYNKTYGLFTTNFGSLDTTFTPRGKSEMTTFPEGIAHFLEHKLFEKKDGDAMNFFGALGANSNAFTSFSRTSYLFSTMENIAENVELLLDFVQEPYFTQESVEKEQGIITQEIQMYQDYADFRLFFGLLQNLYPKSQLASDIAGTPRSIRQITASDLYENYQTFYHPSNMTLFLTGAFEVEKMSDLVTKNQAEKTFEAISKIKKAPFSAADPIVSNKLSFDVTIPKLALGFRGYDKLSSDGLKRFEYKVAVQLMLTMIFGNTSSRYENLYNQGLIDDSFGFDFEVGSQYHFASFTSDTIYPIKLAKILRDTLKSYKIERDFNLEHLTMLKKEMLGDYYKSLNSLEFIANQFSSNLFEGVTFFDFPSILACLTLEKIEKHADKFVNDMKSSDFVMNPK</sequence>
<evidence type="ECO:0000259" key="1">
    <source>
        <dbReference type="Pfam" id="PF00675"/>
    </source>
</evidence>
<dbReference type="Gene3D" id="3.30.830.10">
    <property type="entry name" value="Metalloenzyme, LuxS/M16 peptidase-like"/>
    <property type="match status" value="2"/>
</dbReference>
<dbReference type="PANTHER" id="PTHR11851:SF134">
    <property type="entry name" value="ZINC-DEPENDENT PROTEASE"/>
    <property type="match status" value="1"/>
</dbReference>
<dbReference type="Pfam" id="PF00675">
    <property type="entry name" value="Peptidase_M16"/>
    <property type="match status" value="1"/>
</dbReference>
<feature type="domain" description="Peptidase M16 C-terminal" evidence="2">
    <location>
        <begin position="182"/>
        <end position="361"/>
    </location>
</feature>
<dbReference type="InterPro" id="IPR007863">
    <property type="entry name" value="Peptidase_M16_C"/>
</dbReference>
<protein>
    <submittedName>
        <fullName evidence="3">Protease</fullName>
    </submittedName>
</protein>
<accession>A0A6A0BBL2</accession>
<dbReference type="NCBIfam" id="NF047421">
    <property type="entry name" value="YfmH_fam"/>
    <property type="match status" value="1"/>
</dbReference>